<dbReference type="EMBL" id="CP028989">
    <property type="protein sequence ID" value="UUO69192.1"/>
    <property type="molecule type" value="Genomic_DNA"/>
</dbReference>
<accession>A0AAE9SU36</accession>
<dbReference type="AlphaFoldDB" id="A0AAE9SU36"/>
<dbReference type="Proteomes" id="UP001058872">
    <property type="component" value="Chromosome"/>
</dbReference>
<sequence>MKPHSPSRAANEANSHFKQQAAAKPATDYEKAEQAFQANRERLKAERLAREAELRSRSERTP</sequence>
<reference evidence="2" key="1">
    <citation type="submission" date="2018-04" db="EMBL/GenBank/DDBJ databases">
        <title>Genomes of Endosymbiotic and Endophytic Bradyrhizobium Publication status.</title>
        <authorList>
            <person name="Guha S."/>
            <person name="Jorrin B."/>
            <person name="Sarkar M."/>
            <person name="Poole P.S."/>
            <person name="DasGupta M."/>
        </authorList>
    </citation>
    <scope>NUCLEOTIDE SEQUENCE</scope>
    <source>
        <strain evidence="2">WBOS16</strain>
    </source>
</reference>
<name>A0AAE9SU36_9BRAD</name>
<evidence type="ECO:0000256" key="1">
    <source>
        <dbReference type="SAM" id="MobiDB-lite"/>
    </source>
</evidence>
<proteinExistence type="predicted"/>
<evidence type="ECO:0000313" key="3">
    <source>
        <dbReference type="Proteomes" id="UP001058872"/>
    </source>
</evidence>
<protein>
    <submittedName>
        <fullName evidence="2">Uncharacterized protein</fullName>
    </submittedName>
</protein>
<evidence type="ECO:0000313" key="2">
    <source>
        <dbReference type="EMBL" id="UUO69192.1"/>
    </source>
</evidence>
<gene>
    <name evidence="2" type="ORF">DCM83_30900</name>
</gene>
<feature type="region of interest" description="Disordered" evidence="1">
    <location>
        <begin position="1"/>
        <end position="34"/>
    </location>
</feature>
<organism evidence="2 3">
    <name type="scientific">Bradyrhizobium betae</name>
    <dbReference type="NCBI Taxonomy" id="244734"/>
    <lineage>
        <taxon>Bacteria</taxon>
        <taxon>Pseudomonadati</taxon>
        <taxon>Pseudomonadota</taxon>
        <taxon>Alphaproteobacteria</taxon>
        <taxon>Hyphomicrobiales</taxon>
        <taxon>Nitrobacteraceae</taxon>
        <taxon>Bradyrhizobium</taxon>
    </lineage>
</organism>